<dbReference type="Pfam" id="PF00001">
    <property type="entry name" value="7tm_1"/>
    <property type="match status" value="1"/>
</dbReference>
<proteinExistence type="inferred from homology"/>
<dbReference type="InParanoid" id="H2YLI4"/>
<dbReference type="GeneTree" id="ENSGT00940000167322"/>
<evidence type="ECO:0000256" key="8">
    <source>
        <dbReference type="SAM" id="Phobius"/>
    </source>
</evidence>
<evidence type="ECO:0000256" key="3">
    <source>
        <dbReference type="ARBA" id="ARBA00022692"/>
    </source>
</evidence>
<evidence type="ECO:0000256" key="6">
    <source>
        <dbReference type="RuleBase" id="RU000688"/>
    </source>
</evidence>
<dbReference type="STRING" id="51511.ENSCSAVP00000006186"/>
<dbReference type="GO" id="GO:0005886">
    <property type="term" value="C:plasma membrane"/>
    <property type="evidence" value="ECO:0007669"/>
    <property type="project" value="UniProtKB-SubCell"/>
</dbReference>
<dbReference type="InterPro" id="IPR000276">
    <property type="entry name" value="GPCR_Rhodpsn"/>
</dbReference>
<dbReference type="Proteomes" id="UP000007875">
    <property type="component" value="Unassembled WGS sequence"/>
</dbReference>
<evidence type="ECO:0000256" key="1">
    <source>
        <dbReference type="ARBA" id="ARBA00004651"/>
    </source>
</evidence>
<feature type="transmembrane region" description="Helical" evidence="8">
    <location>
        <begin position="110"/>
        <end position="130"/>
    </location>
</feature>
<keyword evidence="6" id="KW-0675">Receptor</keyword>
<feature type="domain" description="G-protein coupled receptors family 1 profile" evidence="9">
    <location>
        <begin position="55"/>
        <end position="318"/>
    </location>
</feature>
<dbReference type="HOGENOM" id="CLU_720688_0_0_1"/>
<dbReference type="eggNOG" id="KOG3656">
    <property type="taxonomic scope" value="Eukaryota"/>
</dbReference>
<keyword evidence="6" id="KW-0297">G-protein coupled receptor</keyword>
<feature type="transmembrane region" description="Helical" evidence="8">
    <location>
        <begin position="265"/>
        <end position="290"/>
    </location>
</feature>
<feature type="transmembrane region" description="Helical" evidence="8">
    <location>
        <begin position="75"/>
        <end position="98"/>
    </location>
</feature>
<dbReference type="PROSITE" id="PS00237">
    <property type="entry name" value="G_PROTEIN_RECEP_F1_1"/>
    <property type="match status" value="1"/>
</dbReference>
<dbReference type="InterPro" id="IPR017452">
    <property type="entry name" value="GPCR_Rhodpsn_7TM"/>
</dbReference>
<dbReference type="Gene3D" id="1.20.1070.10">
    <property type="entry name" value="Rhodopsin 7-helix transmembrane proteins"/>
    <property type="match status" value="1"/>
</dbReference>
<comment type="similarity">
    <text evidence="6">Belongs to the G-protein coupled receptor 1 family.</text>
</comment>
<reference evidence="10" key="2">
    <citation type="submission" date="2025-08" db="UniProtKB">
        <authorList>
            <consortium name="Ensembl"/>
        </authorList>
    </citation>
    <scope>IDENTIFICATION</scope>
</reference>
<keyword evidence="6" id="KW-0807">Transducer</keyword>
<dbReference type="PANTHER" id="PTHR22750">
    <property type="entry name" value="G-PROTEIN COUPLED RECEPTOR"/>
    <property type="match status" value="1"/>
</dbReference>
<evidence type="ECO:0000313" key="10">
    <source>
        <dbReference type="Ensembl" id="ENSCSAVP00000006186.1"/>
    </source>
</evidence>
<dbReference type="FunCoup" id="H2YLI4">
    <property type="interactions" value="1"/>
</dbReference>
<feature type="transmembrane region" description="Helical" evidence="8">
    <location>
        <begin position="211"/>
        <end position="237"/>
    </location>
</feature>
<keyword evidence="5 8" id="KW-0472">Membrane</keyword>
<reference evidence="11" key="1">
    <citation type="submission" date="2003-08" db="EMBL/GenBank/DDBJ databases">
        <authorList>
            <person name="Birren B."/>
            <person name="Nusbaum C."/>
            <person name="Abebe A."/>
            <person name="Abouelleil A."/>
            <person name="Adekoya E."/>
            <person name="Ait-zahra M."/>
            <person name="Allen N."/>
            <person name="Allen T."/>
            <person name="An P."/>
            <person name="Anderson M."/>
            <person name="Anderson S."/>
            <person name="Arachchi H."/>
            <person name="Armbruster J."/>
            <person name="Bachantsang P."/>
            <person name="Baldwin J."/>
            <person name="Barry A."/>
            <person name="Bayul T."/>
            <person name="Blitshsteyn B."/>
            <person name="Bloom T."/>
            <person name="Blye J."/>
            <person name="Boguslavskiy L."/>
            <person name="Borowsky M."/>
            <person name="Boukhgalter B."/>
            <person name="Brunache A."/>
            <person name="Butler J."/>
            <person name="Calixte N."/>
            <person name="Calvo S."/>
            <person name="Camarata J."/>
            <person name="Campo K."/>
            <person name="Chang J."/>
            <person name="Cheshatsang Y."/>
            <person name="Citroen M."/>
            <person name="Collymore A."/>
            <person name="Considine T."/>
            <person name="Cook A."/>
            <person name="Cooke P."/>
            <person name="Corum B."/>
            <person name="Cuomo C."/>
            <person name="David R."/>
            <person name="Dawoe T."/>
            <person name="Degray S."/>
            <person name="Dodge S."/>
            <person name="Dooley K."/>
            <person name="Dorje P."/>
            <person name="Dorjee K."/>
            <person name="Dorris L."/>
            <person name="Duffey N."/>
            <person name="Dupes A."/>
            <person name="Elkins T."/>
            <person name="Engels R."/>
            <person name="Erickson J."/>
            <person name="Farina A."/>
            <person name="Faro S."/>
            <person name="Ferreira P."/>
            <person name="Fischer H."/>
            <person name="Fitzgerald M."/>
            <person name="Foley K."/>
            <person name="Gage D."/>
            <person name="Galagan J."/>
            <person name="Gearin G."/>
            <person name="Gnerre S."/>
            <person name="Gnirke A."/>
            <person name="Goyette A."/>
            <person name="Graham J."/>
            <person name="Grandbois E."/>
            <person name="Gyaltsen K."/>
            <person name="Hafez N."/>
            <person name="Hagopian D."/>
            <person name="Hagos B."/>
            <person name="Hall J."/>
            <person name="Hatcher B."/>
            <person name="Heller A."/>
            <person name="Higgins H."/>
            <person name="Honan T."/>
            <person name="Horn A."/>
            <person name="Houde N."/>
            <person name="Hughes L."/>
            <person name="Hulme W."/>
            <person name="Husby E."/>
            <person name="Iliev I."/>
            <person name="Jaffe D."/>
            <person name="Jones C."/>
            <person name="Kamal M."/>
            <person name="Kamat A."/>
            <person name="Kamvysselis M."/>
            <person name="Karlsson E."/>
            <person name="Kells C."/>
            <person name="Kieu A."/>
            <person name="Kisner P."/>
            <person name="Kodira C."/>
            <person name="Kulbokas E."/>
            <person name="Labutti K."/>
            <person name="Lama D."/>
            <person name="Landers T."/>
            <person name="Leger J."/>
            <person name="Levine S."/>
            <person name="Lewis D."/>
            <person name="Lewis T."/>
            <person name="Lindblad-toh K."/>
            <person name="Liu X."/>
            <person name="Lokyitsang T."/>
            <person name="Lokyitsang Y."/>
            <person name="Lucien O."/>
            <person name="Lui A."/>
            <person name="Ma L.J."/>
            <person name="Mabbitt R."/>
            <person name="Macdonald J."/>
            <person name="Maclean C."/>
            <person name="Major J."/>
            <person name="Manning J."/>
            <person name="Marabella R."/>
            <person name="Maru K."/>
            <person name="Matthews C."/>
            <person name="Mauceli E."/>
            <person name="Mccarthy M."/>
            <person name="Mcdonough S."/>
            <person name="Mcghee T."/>
            <person name="Meldrim J."/>
            <person name="Meneus L."/>
            <person name="Mesirov J."/>
            <person name="Mihalev A."/>
            <person name="Mihova T."/>
            <person name="Mikkelsen T."/>
            <person name="Mlenga V."/>
            <person name="Moru K."/>
            <person name="Mozes J."/>
            <person name="Mulrain L."/>
            <person name="Munson G."/>
            <person name="Naylor J."/>
            <person name="Newes C."/>
            <person name="Nguyen C."/>
            <person name="Nguyen N."/>
            <person name="Nguyen T."/>
            <person name="Nicol R."/>
            <person name="Nielsen C."/>
            <person name="Nizzari M."/>
            <person name="Norbu C."/>
            <person name="Norbu N."/>
            <person name="O'donnell P."/>
            <person name="Okoawo O."/>
            <person name="O'leary S."/>
            <person name="Omotosho B."/>
            <person name="O'neill K."/>
            <person name="Osman S."/>
            <person name="Parker S."/>
            <person name="Perrin D."/>
            <person name="Phunkhang P."/>
            <person name="Piqani B."/>
            <person name="Purcell S."/>
            <person name="Rachupka T."/>
            <person name="Ramasamy U."/>
            <person name="Rameau R."/>
            <person name="Ray V."/>
            <person name="Raymond C."/>
            <person name="Retta R."/>
            <person name="Richardson S."/>
            <person name="Rise C."/>
            <person name="Rodriguez J."/>
            <person name="Rogers J."/>
            <person name="Rogov P."/>
            <person name="Rutman M."/>
            <person name="Schupbach R."/>
            <person name="Seaman C."/>
            <person name="Settipalli S."/>
            <person name="Sharpe T."/>
            <person name="Sheridan J."/>
            <person name="Sherpa N."/>
            <person name="Shi J."/>
            <person name="Smirnov S."/>
            <person name="Smith C."/>
            <person name="Sougnez C."/>
            <person name="Spencer B."/>
            <person name="Stalker J."/>
            <person name="Stange-thomann N."/>
            <person name="Stavropoulos S."/>
            <person name="Stetson K."/>
            <person name="Stone C."/>
            <person name="Stone S."/>
            <person name="Stubbs M."/>
            <person name="Talamas J."/>
            <person name="Tchuinga P."/>
            <person name="Tenzing P."/>
            <person name="Tesfaye S."/>
            <person name="Theodore J."/>
            <person name="Thoulutsang Y."/>
            <person name="Topham K."/>
            <person name="Towey S."/>
            <person name="Tsamla T."/>
            <person name="Tsomo N."/>
            <person name="Vallee D."/>
            <person name="Vassiliev H."/>
            <person name="Venkataraman V."/>
            <person name="Vinson J."/>
            <person name="Vo A."/>
            <person name="Wade C."/>
            <person name="Wang S."/>
            <person name="Wangchuk T."/>
            <person name="Wangdi T."/>
            <person name="Whittaker C."/>
            <person name="Wilkinson J."/>
            <person name="Wu Y."/>
            <person name="Wyman D."/>
            <person name="Yadav S."/>
            <person name="Yang S."/>
            <person name="Yang X."/>
            <person name="Yeager S."/>
            <person name="Yee E."/>
            <person name="Young G."/>
            <person name="Zainoun J."/>
            <person name="Zembeck L."/>
            <person name="Zimmer A."/>
            <person name="Zody M."/>
            <person name="Lander E."/>
        </authorList>
    </citation>
    <scope>NUCLEOTIDE SEQUENCE [LARGE SCALE GENOMIC DNA]</scope>
</reference>
<dbReference type="GO" id="GO:0004930">
    <property type="term" value="F:G protein-coupled receptor activity"/>
    <property type="evidence" value="ECO:0007669"/>
    <property type="project" value="UniProtKB-KW"/>
</dbReference>
<feature type="region of interest" description="Disordered" evidence="7">
    <location>
        <begin position="345"/>
        <end position="383"/>
    </location>
</feature>
<feature type="transmembrane region" description="Helical" evidence="8">
    <location>
        <begin position="41"/>
        <end position="63"/>
    </location>
</feature>
<feature type="transmembrane region" description="Helical" evidence="8">
    <location>
        <begin position="302"/>
        <end position="320"/>
    </location>
</feature>
<keyword evidence="11" id="KW-1185">Reference proteome</keyword>
<comment type="subcellular location">
    <subcellularLocation>
        <location evidence="1">Cell membrane</location>
        <topology evidence="1">Multi-pass membrane protein</topology>
    </subcellularLocation>
</comment>
<name>H2YLI4_CIOSA</name>
<dbReference type="OMA" id="CIFITLA"/>
<evidence type="ECO:0000256" key="5">
    <source>
        <dbReference type="ARBA" id="ARBA00023136"/>
    </source>
</evidence>
<dbReference type="PRINTS" id="PR00237">
    <property type="entry name" value="GPCRRHODOPSN"/>
</dbReference>
<keyword evidence="2" id="KW-1003">Cell membrane</keyword>
<evidence type="ECO:0000259" key="9">
    <source>
        <dbReference type="PROSITE" id="PS50262"/>
    </source>
</evidence>
<organism evidence="10 11">
    <name type="scientific">Ciona savignyi</name>
    <name type="common">Pacific transparent sea squirt</name>
    <dbReference type="NCBI Taxonomy" id="51511"/>
    <lineage>
        <taxon>Eukaryota</taxon>
        <taxon>Metazoa</taxon>
        <taxon>Chordata</taxon>
        <taxon>Tunicata</taxon>
        <taxon>Ascidiacea</taxon>
        <taxon>Phlebobranchia</taxon>
        <taxon>Cionidae</taxon>
        <taxon>Ciona</taxon>
    </lineage>
</organism>
<feature type="transmembrane region" description="Helical" evidence="8">
    <location>
        <begin position="150"/>
        <end position="169"/>
    </location>
</feature>
<dbReference type="SUPFAM" id="SSF81321">
    <property type="entry name" value="Family A G protein-coupled receptor-like"/>
    <property type="match status" value="1"/>
</dbReference>
<feature type="compositionally biased region" description="Low complexity" evidence="7">
    <location>
        <begin position="345"/>
        <end position="355"/>
    </location>
</feature>
<protein>
    <recommendedName>
        <fullName evidence="9">G-protein coupled receptors family 1 profile domain-containing protein</fullName>
    </recommendedName>
</protein>
<dbReference type="Ensembl" id="ENSCSAVT00000006264.1">
    <property type="protein sequence ID" value="ENSCSAVP00000006186.1"/>
    <property type="gene ID" value="ENSCSAVG00000003691.1"/>
</dbReference>
<evidence type="ECO:0000313" key="11">
    <source>
        <dbReference type="Proteomes" id="UP000007875"/>
    </source>
</evidence>
<keyword evidence="3 6" id="KW-0812">Transmembrane</keyword>
<evidence type="ECO:0000256" key="7">
    <source>
        <dbReference type="SAM" id="MobiDB-lite"/>
    </source>
</evidence>
<evidence type="ECO:0000256" key="2">
    <source>
        <dbReference type="ARBA" id="ARBA00022475"/>
    </source>
</evidence>
<evidence type="ECO:0000256" key="4">
    <source>
        <dbReference type="ARBA" id="ARBA00022989"/>
    </source>
</evidence>
<reference evidence="10" key="3">
    <citation type="submission" date="2025-09" db="UniProtKB">
        <authorList>
            <consortium name="Ensembl"/>
        </authorList>
    </citation>
    <scope>IDENTIFICATION</scope>
</reference>
<accession>H2YLI4</accession>
<sequence length="383" mass="43067">NKISKWRKWTVYCRFTVNNWTYSTANYEFCNVSSLRSVSVAEGIACTISIFTIIENLVILLAIIKGPASLRKPPYWFIASLACADLLSGLEVIIAIFVPVGSSPLSRVALKGLAVVTFIASINSLLLVSFDRYLRIADHANYSRILTRKWILLLIAISWLISFVMFLVIPLVGWSCHDRFCCRENGLCICKDIASSCNQCSQSFVPFTKSYILAGVVYFLISVALMTGFYAALFRIVKEKTFDRPKSYSCEPKFKKRELDLAKTLVITLGVFVICWLPAVALFIADAFITTPNKMLKRVFDYALVPTVINSLLNPIIYSVRLPRMRQTAKQILMCHIFKGSIGRRSWSSSTSLNRSTRRKTPVPSRGRLPSSRTSFPSDKPSG</sequence>
<dbReference type="PROSITE" id="PS50262">
    <property type="entry name" value="G_PROTEIN_RECEP_F1_2"/>
    <property type="match status" value="1"/>
</dbReference>
<keyword evidence="4 8" id="KW-1133">Transmembrane helix</keyword>
<dbReference type="AlphaFoldDB" id="H2YLI4"/>